<evidence type="ECO:0000256" key="8">
    <source>
        <dbReference type="ARBA" id="ARBA00022723"/>
    </source>
</evidence>
<evidence type="ECO:0000256" key="1">
    <source>
        <dbReference type="ARBA" id="ARBA00000012"/>
    </source>
</evidence>
<dbReference type="InterPro" id="IPR000489">
    <property type="entry name" value="Pterin-binding_dom"/>
</dbReference>
<evidence type="ECO:0000256" key="11">
    <source>
        <dbReference type="ARBA" id="ARBA00030193"/>
    </source>
</evidence>
<organism evidence="14 15">
    <name type="scientific">Desulforamulus putei DSM 12395</name>
    <dbReference type="NCBI Taxonomy" id="1121429"/>
    <lineage>
        <taxon>Bacteria</taxon>
        <taxon>Bacillati</taxon>
        <taxon>Bacillota</taxon>
        <taxon>Clostridia</taxon>
        <taxon>Eubacteriales</taxon>
        <taxon>Peptococcaceae</taxon>
        <taxon>Desulforamulus</taxon>
    </lineage>
</organism>
<evidence type="ECO:0000256" key="2">
    <source>
        <dbReference type="ARBA" id="ARBA00001946"/>
    </source>
</evidence>
<dbReference type="FunFam" id="3.20.20.20:FF:000006">
    <property type="entry name" value="Dihydropteroate synthase"/>
    <property type="match status" value="1"/>
</dbReference>
<dbReference type="InterPro" id="IPR045031">
    <property type="entry name" value="DHP_synth-like"/>
</dbReference>
<dbReference type="Pfam" id="PF00809">
    <property type="entry name" value="Pterin_bind"/>
    <property type="match status" value="1"/>
</dbReference>
<comment type="cofactor">
    <cofactor evidence="2">
        <name>Mg(2+)</name>
        <dbReference type="ChEBI" id="CHEBI:18420"/>
    </cofactor>
</comment>
<keyword evidence="15" id="KW-1185">Reference proteome</keyword>
<dbReference type="PROSITE" id="PS00793">
    <property type="entry name" value="DHPS_2"/>
    <property type="match status" value="1"/>
</dbReference>
<dbReference type="SUPFAM" id="SSF51717">
    <property type="entry name" value="Dihydropteroate synthetase-like"/>
    <property type="match status" value="1"/>
</dbReference>
<dbReference type="EC" id="2.5.1.15" evidence="5"/>
<protein>
    <recommendedName>
        <fullName evidence="6">Dihydropteroate synthase</fullName>
        <ecNumber evidence="5">2.5.1.15</ecNumber>
    </recommendedName>
    <alternativeName>
        <fullName evidence="11">Dihydropteroate pyrophosphorylase</fullName>
    </alternativeName>
</protein>
<gene>
    <name evidence="14" type="ORF">SAMN02745133_02813</name>
</gene>
<dbReference type="InterPro" id="IPR011005">
    <property type="entry name" value="Dihydropteroate_synth-like_sf"/>
</dbReference>
<dbReference type="GO" id="GO:0046872">
    <property type="term" value="F:metal ion binding"/>
    <property type="evidence" value="ECO:0007669"/>
    <property type="project" value="UniProtKB-KW"/>
</dbReference>
<evidence type="ECO:0000256" key="10">
    <source>
        <dbReference type="ARBA" id="ARBA00022909"/>
    </source>
</evidence>
<name>A0A1M5C6G8_9FIRM</name>
<dbReference type="GO" id="GO:0005829">
    <property type="term" value="C:cytosol"/>
    <property type="evidence" value="ECO:0007669"/>
    <property type="project" value="TreeGrafter"/>
</dbReference>
<dbReference type="OrthoDB" id="9811744at2"/>
<evidence type="ECO:0000256" key="9">
    <source>
        <dbReference type="ARBA" id="ARBA00022842"/>
    </source>
</evidence>
<keyword evidence="10" id="KW-0289">Folate biosynthesis</keyword>
<evidence type="ECO:0000313" key="15">
    <source>
        <dbReference type="Proteomes" id="UP000184148"/>
    </source>
</evidence>
<dbReference type="EMBL" id="FQUY01000028">
    <property type="protein sequence ID" value="SHF50012.1"/>
    <property type="molecule type" value="Genomic_DNA"/>
</dbReference>
<comment type="function">
    <text evidence="12">Catalyzes the condensation of para-aminobenzoate (pABA) with 6-hydroxymethyl-7,8-dihydropterin diphosphate (DHPt-PP) to form 7,8-dihydropteroate (H2Pte), the immediate precursor of folate derivatives.</text>
</comment>
<dbReference type="CDD" id="cd00739">
    <property type="entry name" value="DHPS"/>
    <property type="match status" value="1"/>
</dbReference>
<dbReference type="GO" id="GO:0046656">
    <property type="term" value="P:folic acid biosynthetic process"/>
    <property type="evidence" value="ECO:0007669"/>
    <property type="project" value="UniProtKB-KW"/>
</dbReference>
<keyword evidence="7" id="KW-0808">Transferase</keyword>
<dbReference type="Gene3D" id="3.20.20.20">
    <property type="entry name" value="Dihydropteroate synthase-like"/>
    <property type="match status" value="1"/>
</dbReference>
<evidence type="ECO:0000259" key="13">
    <source>
        <dbReference type="PROSITE" id="PS50972"/>
    </source>
</evidence>
<dbReference type="AlphaFoldDB" id="A0A1M5C6G8"/>
<comment type="pathway">
    <text evidence="3">Cofactor biosynthesis; tetrahydrofolate biosynthesis; 7,8-dihydrofolate from 2-amino-4-hydroxy-6-hydroxymethyl-7,8-dihydropteridine diphosphate and 4-aminobenzoate: step 1/2.</text>
</comment>
<dbReference type="PROSITE" id="PS00792">
    <property type="entry name" value="DHPS_1"/>
    <property type="match status" value="1"/>
</dbReference>
<evidence type="ECO:0000256" key="4">
    <source>
        <dbReference type="ARBA" id="ARBA00009503"/>
    </source>
</evidence>
<accession>A0A1M5C6G8</accession>
<dbReference type="GO" id="GO:0004156">
    <property type="term" value="F:dihydropteroate synthase activity"/>
    <property type="evidence" value="ECO:0007669"/>
    <property type="project" value="UniProtKB-EC"/>
</dbReference>
<keyword evidence="8" id="KW-0479">Metal-binding</keyword>
<dbReference type="RefSeq" id="WP_073240007.1">
    <property type="nucleotide sequence ID" value="NZ_FQUY01000028.1"/>
</dbReference>
<comment type="catalytic activity">
    <reaction evidence="1">
        <text>(7,8-dihydropterin-6-yl)methyl diphosphate + 4-aminobenzoate = 7,8-dihydropteroate + diphosphate</text>
        <dbReference type="Rhea" id="RHEA:19949"/>
        <dbReference type="ChEBI" id="CHEBI:17836"/>
        <dbReference type="ChEBI" id="CHEBI:17839"/>
        <dbReference type="ChEBI" id="CHEBI:33019"/>
        <dbReference type="ChEBI" id="CHEBI:72950"/>
        <dbReference type="EC" id="2.5.1.15"/>
    </reaction>
</comment>
<dbReference type="InterPro" id="IPR006390">
    <property type="entry name" value="DHP_synth_dom"/>
</dbReference>
<dbReference type="GO" id="GO:0046654">
    <property type="term" value="P:tetrahydrofolate biosynthetic process"/>
    <property type="evidence" value="ECO:0007669"/>
    <property type="project" value="UniProtKB-UniPathway"/>
</dbReference>
<dbReference type="Proteomes" id="UP000184148">
    <property type="component" value="Unassembled WGS sequence"/>
</dbReference>
<reference evidence="15" key="1">
    <citation type="submission" date="2016-11" db="EMBL/GenBank/DDBJ databases">
        <authorList>
            <person name="Varghese N."/>
            <person name="Submissions S."/>
        </authorList>
    </citation>
    <scope>NUCLEOTIDE SEQUENCE [LARGE SCALE GENOMIC DNA]</scope>
    <source>
        <strain evidence="15">DSM 12395</strain>
    </source>
</reference>
<dbReference type="PROSITE" id="PS50972">
    <property type="entry name" value="PTERIN_BINDING"/>
    <property type="match status" value="1"/>
</dbReference>
<sequence length="399" mass="43511">MAIEIGVKFIDNLQQARAEIMVVGSDPAGWQRMAPKAVHRVLKLTGVNPTQANIIKQEMLARGGEAAVARGVVNHSAETTDVLIMATLKQYHAFIEKLKMQPFGLPKLADRIQDALDNLEGYRARRLNCRGKLLELGNRTLVMGILNATPDSFSDGGRYQEPAAALEHALRMVEAGADIIDLGGVSTRPGHSEVSEDEEMRRVLPVLEKLVQSVPVPISVDTWRSRVAREALEAGAHIINDQWALRGDPGLAAVVAEYQAPVILMHNGHNTNYRDMMSEITAFLREGIEIALEAGLARENIIIDPGIGFAKTYEQNLEVLRRLKELTVLGCPILLGTSRKSVIAKTLDLPVDQRIEGTGATVALGIACGADIVRVHDVKEMVRVARMSDAIVRGNSHEG</sequence>
<evidence type="ECO:0000256" key="3">
    <source>
        <dbReference type="ARBA" id="ARBA00004763"/>
    </source>
</evidence>
<dbReference type="NCBIfam" id="TIGR01496">
    <property type="entry name" value="DHPS"/>
    <property type="match status" value="1"/>
</dbReference>
<keyword evidence="9" id="KW-0460">Magnesium</keyword>
<evidence type="ECO:0000313" key="14">
    <source>
        <dbReference type="EMBL" id="SHF50012.1"/>
    </source>
</evidence>
<dbReference type="PANTHER" id="PTHR20941:SF1">
    <property type="entry name" value="FOLIC ACID SYNTHESIS PROTEIN FOL1"/>
    <property type="match status" value="1"/>
</dbReference>
<evidence type="ECO:0000256" key="6">
    <source>
        <dbReference type="ARBA" id="ARBA00016919"/>
    </source>
</evidence>
<feature type="domain" description="Pterin-binding" evidence="13">
    <location>
        <begin position="140"/>
        <end position="386"/>
    </location>
</feature>
<dbReference type="PANTHER" id="PTHR20941">
    <property type="entry name" value="FOLATE SYNTHESIS PROTEINS"/>
    <property type="match status" value="1"/>
</dbReference>
<dbReference type="UniPathway" id="UPA00077">
    <property type="reaction ID" value="UER00156"/>
</dbReference>
<evidence type="ECO:0000256" key="5">
    <source>
        <dbReference type="ARBA" id="ARBA00012458"/>
    </source>
</evidence>
<comment type="similarity">
    <text evidence="4">Belongs to the DHPS family.</text>
</comment>
<proteinExistence type="inferred from homology"/>
<evidence type="ECO:0000256" key="7">
    <source>
        <dbReference type="ARBA" id="ARBA00022679"/>
    </source>
</evidence>
<evidence type="ECO:0000256" key="12">
    <source>
        <dbReference type="ARBA" id="ARBA00053449"/>
    </source>
</evidence>
<dbReference type="STRING" id="1121429.SAMN02745133_02813"/>